<name>A0A7J6SDI2_PEROL</name>
<organism evidence="1 2">
    <name type="scientific">Perkinsus olseni</name>
    <name type="common">Perkinsus atlanticus</name>
    <dbReference type="NCBI Taxonomy" id="32597"/>
    <lineage>
        <taxon>Eukaryota</taxon>
        <taxon>Sar</taxon>
        <taxon>Alveolata</taxon>
        <taxon>Perkinsozoa</taxon>
        <taxon>Perkinsea</taxon>
        <taxon>Perkinsida</taxon>
        <taxon>Perkinsidae</taxon>
        <taxon>Perkinsus</taxon>
    </lineage>
</organism>
<protein>
    <submittedName>
        <fullName evidence="1">Uncharacterized protein</fullName>
    </submittedName>
</protein>
<evidence type="ECO:0000313" key="1">
    <source>
        <dbReference type="EMBL" id="KAF4730170.1"/>
    </source>
</evidence>
<proteinExistence type="predicted"/>
<evidence type="ECO:0000313" key="2">
    <source>
        <dbReference type="Proteomes" id="UP000574390"/>
    </source>
</evidence>
<sequence>CLIMLNKDIFVLYYQPTGAGSNWKGLAECPGGRGRGDTTLTPVDRLVAPKGVSGHRSCSRLFHYVIGDATSDAPTTVSRICDGLTGRGDSQQPGRIRTNPTRRRRQMVNNRRTFTRPSFIDKRGTYIQPTSPLTITPVVPLSTSPLPKQRKGIACSSYDGRQAVSFHMMYDIGRSIWRLDGSCYAPGTNVMRKHLVTYVVTDRVLSQCKDLFYFLAPTARSNQAYTKAFCSLFISGSPTGSTGRAGNIRASRINTIDHCTLVDGDFFVIYHKRLSSSSRWTLDASCPDTRESDGVRRWGIWFGGD</sequence>
<dbReference type="AlphaFoldDB" id="A0A7J6SDI2"/>
<reference evidence="1 2" key="1">
    <citation type="submission" date="2020-04" db="EMBL/GenBank/DDBJ databases">
        <title>Perkinsus olseni comparative genomics.</title>
        <authorList>
            <person name="Bogema D.R."/>
        </authorList>
    </citation>
    <scope>NUCLEOTIDE SEQUENCE [LARGE SCALE GENOMIC DNA]</scope>
    <source>
        <strain evidence="1">ATCC PRA-205</strain>
    </source>
</reference>
<gene>
    <name evidence="1" type="ORF">FOZ62_028241</name>
</gene>
<dbReference type="EMBL" id="JABANM010015988">
    <property type="protein sequence ID" value="KAF4730170.1"/>
    <property type="molecule type" value="Genomic_DNA"/>
</dbReference>
<comment type="caution">
    <text evidence="1">The sequence shown here is derived from an EMBL/GenBank/DDBJ whole genome shotgun (WGS) entry which is preliminary data.</text>
</comment>
<accession>A0A7J6SDI2</accession>
<feature type="non-terminal residue" evidence="1">
    <location>
        <position position="305"/>
    </location>
</feature>
<dbReference type="Proteomes" id="UP000574390">
    <property type="component" value="Unassembled WGS sequence"/>
</dbReference>